<reference evidence="2" key="1">
    <citation type="submission" date="2025-08" db="UniProtKB">
        <authorList>
            <consortium name="RefSeq"/>
        </authorList>
    </citation>
    <scope>IDENTIFICATION</scope>
</reference>
<name>A0AAJ7RAM0_CEPCN</name>
<keyword evidence="1" id="KW-1185">Reference proteome</keyword>
<evidence type="ECO:0000313" key="1">
    <source>
        <dbReference type="Proteomes" id="UP000694920"/>
    </source>
</evidence>
<dbReference type="KEGG" id="ccin:107275078"/>
<dbReference type="GeneID" id="107275078"/>
<dbReference type="Proteomes" id="UP000694920">
    <property type="component" value="Unplaced"/>
</dbReference>
<dbReference type="AlphaFoldDB" id="A0AAJ7RAM0"/>
<sequence length="182" mass="20631">MMTETQLIDPADVICNLKAAVTALECQHQMELLKPQKENPQKSSPSMYIMLPVEELQNDTCSEYNNGRLNSTNGQEMDKESVHSTYCKENGKGSVKNKKEEERPQCIDPRNMKYPEMRGGVLYTRCGCIHRDGLQDSCPLSECQGQPECLVKPWAICPPGKYYRAKHPEIYPMPPNANAITY</sequence>
<dbReference type="RefSeq" id="XP_024937373.1">
    <property type="nucleotide sequence ID" value="XM_025081605.1"/>
</dbReference>
<gene>
    <name evidence="2" type="primary">LOC107275078</name>
</gene>
<protein>
    <submittedName>
        <fullName evidence="2">Uncharacterized protein LOC107275078</fullName>
    </submittedName>
</protein>
<evidence type="ECO:0000313" key="2">
    <source>
        <dbReference type="RefSeq" id="XP_024937373.1"/>
    </source>
</evidence>
<proteinExistence type="predicted"/>
<accession>A0AAJ7RAM0</accession>
<organism evidence="1 2">
    <name type="scientific">Cephus cinctus</name>
    <name type="common">Wheat stem sawfly</name>
    <dbReference type="NCBI Taxonomy" id="211228"/>
    <lineage>
        <taxon>Eukaryota</taxon>
        <taxon>Metazoa</taxon>
        <taxon>Ecdysozoa</taxon>
        <taxon>Arthropoda</taxon>
        <taxon>Hexapoda</taxon>
        <taxon>Insecta</taxon>
        <taxon>Pterygota</taxon>
        <taxon>Neoptera</taxon>
        <taxon>Endopterygota</taxon>
        <taxon>Hymenoptera</taxon>
        <taxon>Cephoidea</taxon>
        <taxon>Cephidae</taxon>
        <taxon>Cephus</taxon>
    </lineage>
</organism>